<evidence type="ECO:0000313" key="4">
    <source>
        <dbReference type="Proteomes" id="UP000318582"/>
    </source>
</evidence>
<name>A0A507DSI4_9FUNG</name>
<evidence type="ECO:0000256" key="1">
    <source>
        <dbReference type="SAM" id="MobiDB-lite"/>
    </source>
</evidence>
<sequence length="261" mass="29161">MSSSLHPHQHPLPREILKWLQSLDLTYPVKNPRRDLANGYTIAEIFARYHAGDSLLALERMYTGDSTAQKAKNWEQLGKFFKRHRIHIPEEAAHAVMTAQPDAGVRFITNMYTLLTQKWIKPVRDETTDVSRVPHFALPTTGTLVRGVDGGSAKAQVIVDAHKEYIRQLRVQRMADGTDPRPSGNPHIPRHGDDELLQQQQHAKMHASRATHAMHQRPHHVAGETGAKRGETVMPVPGGFRIGSAGMEGGALMIQVHQNMA</sequence>
<organism evidence="3 4">
    <name type="scientific">Powellomyces hirtus</name>
    <dbReference type="NCBI Taxonomy" id="109895"/>
    <lineage>
        <taxon>Eukaryota</taxon>
        <taxon>Fungi</taxon>
        <taxon>Fungi incertae sedis</taxon>
        <taxon>Chytridiomycota</taxon>
        <taxon>Chytridiomycota incertae sedis</taxon>
        <taxon>Chytridiomycetes</taxon>
        <taxon>Spizellomycetales</taxon>
        <taxon>Powellomycetaceae</taxon>
        <taxon>Powellomyces</taxon>
    </lineage>
</organism>
<feature type="compositionally biased region" description="Basic residues" evidence="1">
    <location>
        <begin position="203"/>
        <end position="220"/>
    </location>
</feature>
<gene>
    <name evidence="3" type="ORF">PhCBS80983_g06013</name>
</gene>
<dbReference type="STRING" id="109895.A0A507DSI4"/>
<dbReference type="AlphaFoldDB" id="A0A507DSI4"/>
<dbReference type="Gene3D" id="1.10.418.10">
    <property type="entry name" value="Calponin-like domain"/>
    <property type="match status" value="1"/>
</dbReference>
<dbReference type="InterPro" id="IPR052111">
    <property type="entry name" value="Spermatogenesis_Ciliary_MAP"/>
</dbReference>
<comment type="caution">
    <text evidence="3">The sequence shown here is derived from an EMBL/GenBank/DDBJ whole genome shotgun (WGS) entry which is preliminary data.</text>
</comment>
<accession>A0A507DSI4</accession>
<protein>
    <recommendedName>
        <fullName evidence="2">CH-like domain-containing protein</fullName>
    </recommendedName>
</protein>
<dbReference type="GO" id="GO:0051493">
    <property type="term" value="P:regulation of cytoskeleton organization"/>
    <property type="evidence" value="ECO:0007669"/>
    <property type="project" value="TreeGrafter"/>
</dbReference>
<dbReference type="EMBL" id="QEAQ01000166">
    <property type="protein sequence ID" value="TPX54212.1"/>
    <property type="molecule type" value="Genomic_DNA"/>
</dbReference>
<dbReference type="GO" id="GO:0005930">
    <property type="term" value="C:axoneme"/>
    <property type="evidence" value="ECO:0007669"/>
    <property type="project" value="TreeGrafter"/>
</dbReference>
<dbReference type="Pfam" id="PF06294">
    <property type="entry name" value="CH_2"/>
    <property type="match status" value="1"/>
</dbReference>
<feature type="region of interest" description="Disordered" evidence="1">
    <location>
        <begin position="172"/>
        <end position="232"/>
    </location>
</feature>
<evidence type="ECO:0000259" key="2">
    <source>
        <dbReference type="Pfam" id="PF06294"/>
    </source>
</evidence>
<dbReference type="InterPro" id="IPR010441">
    <property type="entry name" value="CH_2"/>
</dbReference>
<feature type="domain" description="CH-like" evidence="2">
    <location>
        <begin position="16"/>
        <end position="112"/>
    </location>
</feature>
<keyword evidence="4" id="KW-1185">Reference proteome</keyword>
<reference evidence="3 4" key="1">
    <citation type="journal article" date="2019" name="Sci. Rep.">
        <title>Comparative genomics of chytrid fungi reveal insights into the obligate biotrophic and pathogenic lifestyle of Synchytrium endobioticum.</title>
        <authorList>
            <person name="van de Vossenberg B.T.L.H."/>
            <person name="Warris S."/>
            <person name="Nguyen H.D.T."/>
            <person name="van Gent-Pelzer M.P.E."/>
            <person name="Joly D.L."/>
            <person name="van de Geest H.C."/>
            <person name="Bonants P.J.M."/>
            <person name="Smith D.S."/>
            <person name="Levesque C.A."/>
            <person name="van der Lee T.A.J."/>
        </authorList>
    </citation>
    <scope>NUCLEOTIDE SEQUENCE [LARGE SCALE GENOMIC DNA]</scope>
    <source>
        <strain evidence="3 4">CBS 809.83</strain>
    </source>
</reference>
<evidence type="ECO:0000313" key="3">
    <source>
        <dbReference type="EMBL" id="TPX54212.1"/>
    </source>
</evidence>
<dbReference type="Proteomes" id="UP000318582">
    <property type="component" value="Unassembled WGS sequence"/>
</dbReference>
<dbReference type="PANTHER" id="PTHR12509:SF8">
    <property type="entry name" value="SPERMATOGENESIS-ASSOCIATED PROTEIN 4"/>
    <property type="match status" value="1"/>
</dbReference>
<dbReference type="InterPro" id="IPR036872">
    <property type="entry name" value="CH_dom_sf"/>
</dbReference>
<proteinExistence type="predicted"/>
<dbReference type="GO" id="GO:0008017">
    <property type="term" value="F:microtubule binding"/>
    <property type="evidence" value="ECO:0007669"/>
    <property type="project" value="TreeGrafter"/>
</dbReference>
<dbReference type="PANTHER" id="PTHR12509">
    <property type="entry name" value="SPERMATOGENESIS-ASSOCIATED 4-RELATED"/>
    <property type="match status" value="1"/>
</dbReference>